<dbReference type="SUPFAM" id="SSF52151">
    <property type="entry name" value="FabD/lysophospholipase-like"/>
    <property type="match status" value="1"/>
</dbReference>
<proteinExistence type="predicted"/>
<organism evidence="1 2">
    <name type="scientific">Stigmatella aurantiaca</name>
    <dbReference type="NCBI Taxonomy" id="41"/>
    <lineage>
        <taxon>Bacteria</taxon>
        <taxon>Pseudomonadati</taxon>
        <taxon>Myxococcota</taxon>
        <taxon>Myxococcia</taxon>
        <taxon>Myxococcales</taxon>
        <taxon>Cystobacterineae</taxon>
        <taxon>Archangiaceae</taxon>
        <taxon>Stigmatella</taxon>
    </lineage>
</organism>
<dbReference type="PROSITE" id="PS51257">
    <property type="entry name" value="PROKAR_LIPOPROTEIN"/>
    <property type="match status" value="1"/>
</dbReference>
<dbReference type="EMBL" id="FOAP01000026">
    <property type="protein sequence ID" value="SEM95154.1"/>
    <property type="molecule type" value="Genomic_DNA"/>
</dbReference>
<name>A0A1H8CL42_STIAU</name>
<evidence type="ECO:0000313" key="2">
    <source>
        <dbReference type="Proteomes" id="UP000182719"/>
    </source>
</evidence>
<dbReference type="Proteomes" id="UP000182719">
    <property type="component" value="Unassembled WGS sequence"/>
</dbReference>
<dbReference type="Gene3D" id="3.40.1090.10">
    <property type="entry name" value="Cytosolic phospholipase A2 catalytic domain"/>
    <property type="match status" value="1"/>
</dbReference>
<dbReference type="InterPro" id="IPR016035">
    <property type="entry name" value="Acyl_Trfase/lysoPLipase"/>
</dbReference>
<dbReference type="AlphaFoldDB" id="A0A1H8CL42"/>
<accession>A0A1H8CL42</accession>
<evidence type="ECO:0000313" key="1">
    <source>
        <dbReference type="EMBL" id="SEM95154.1"/>
    </source>
</evidence>
<gene>
    <name evidence="1" type="ORF">SAMN05444354_12699</name>
</gene>
<keyword evidence="2" id="KW-1185">Reference proteome</keyword>
<reference evidence="2" key="1">
    <citation type="submission" date="2016-10" db="EMBL/GenBank/DDBJ databases">
        <authorList>
            <person name="Varghese N."/>
            <person name="Submissions S."/>
        </authorList>
    </citation>
    <scope>NUCLEOTIDE SEQUENCE [LARGE SCALE GENOMIC DNA]</scope>
    <source>
        <strain evidence="2">DSM 17044</strain>
    </source>
</reference>
<dbReference type="RefSeq" id="WP_075010610.1">
    <property type="nucleotide sequence ID" value="NZ_FOAP01000026.1"/>
</dbReference>
<protein>
    <submittedName>
        <fullName evidence="1">Patatin-like phospholipase</fullName>
    </submittedName>
</protein>
<sequence>MNRVMVLLVTLSTLACSGRLDKAYVAYTPYAASSPLNSDTIEYGLPRDPLHPGSPGKFALPSSRPDQDAECIVTLSISGGGSNSAAFAWGALEELNERYQGPDGRSVLQEVDYITTASGGGIAALMFIEVLREHRLREGKALTQESAGTYLGSARFRGVLDAQLSTMNQVLASGLLSWFGHASTKVEHSLRSAMVGSGARCQGREAGPLAAVPKKTDEEFSRYSLCPLTDALKFGDVFVDASQQATLPTFLPTMTLFESGNNLPATQVWFKQLGIQEVLLALPNSSLGDVVKVEDLDYVHAVTLSMGFPGIGPVLATAKHGGSTFGVTIADGGQTDNLGLWVAYNATRNELRDTLRRGAVHIVLDSAIEPETPFVEEKMTGWESVTGARVIGNGLPLLRVARLTNEQNLKLRAQDDLKEKADTYRPIFVRAGDVLDTREMRYHCFVNILNWRGGYREDLETDSKECLAKSGRCETCTPRARLGKVLSSLANDQQRSEDLVTLGREAMARAYEDKLKGALDHCLKQEPSTPPTPVAVP</sequence>